<dbReference type="InterPro" id="IPR051263">
    <property type="entry name" value="C-type_cytochrome_biogenesis"/>
</dbReference>
<reference evidence="10" key="1">
    <citation type="submission" date="2022-07" db="EMBL/GenBank/DDBJ databases">
        <title>Tahibacter sp., a new gammaproteobacterium isolated from the silt sample collected at pig farm.</title>
        <authorList>
            <person name="Chen H."/>
        </authorList>
    </citation>
    <scope>NUCLEOTIDE SEQUENCE</scope>
    <source>
        <strain evidence="10">P2K</strain>
    </source>
</reference>
<dbReference type="InterPro" id="IPR011990">
    <property type="entry name" value="TPR-like_helical_dom_sf"/>
</dbReference>
<sequence length="433" mass="45316">MNTAFVLLAGLMLLAALACVLLPLLRHDRGGAQARQLQRRRALDEALAAGVINAEEHAAKRAALDAETTSADAAPPRTRGAFVSALLTLLLLPAGAIALYLSLGNVHAMDPVRMAAAAAAEGQAGPDMQAAVEGLLTKLKASPDDVEGWMLLGRSYKAMERFADARDALKNAYDRAPDNADVQVDYAEALALAGENRRIQGQARELLERALKSTPDHQRALWLLGIAEYQQQNYAAAVDFWERLRTLLPPQAEARASLENQIADARQRGGLVAGAGTTPATGAAQTGAETAAAGAAPAAKEKPASQDASAPAGSEAADAIRIAVEVSLDPKLREQAPAGASLFVFARAASGPPMPLAVQRLSVSDLPAKVVLTEEMGMLPNMKLSQFPQVVVGARISASGNPRAQSGDLQTLSAPVDVKTRAPVRLVIDQVVP</sequence>
<evidence type="ECO:0000259" key="9">
    <source>
        <dbReference type="Pfam" id="PF23914"/>
    </source>
</evidence>
<comment type="subcellular location">
    <subcellularLocation>
        <location evidence="1">Cell envelope</location>
    </subcellularLocation>
</comment>
<keyword evidence="7" id="KW-0472">Membrane</keyword>
<dbReference type="InterPro" id="IPR056413">
    <property type="entry name" value="TPR_CcmH_CycH"/>
</dbReference>
<feature type="domain" description="Cytochrome c-type biogenesis protein H TPR" evidence="9">
    <location>
        <begin position="126"/>
        <end position="253"/>
    </location>
</feature>
<feature type="transmembrane region" description="Helical" evidence="7">
    <location>
        <begin position="81"/>
        <end position="103"/>
    </location>
</feature>
<feature type="compositionally biased region" description="Low complexity" evidence="6">
    <location>
        <begin position="274"/>
        <end position="298"/>
    </location>
</feature>
<dbReference type="InterPro" id="IPR017560">
    <property type="entry name" value="Cyt_c_biogenesis_CcmI"/>
</dbReference>
<dbReference type="Proteomes" id="UP001165498">
    <property type="component" value="Unassembled WGS sequence"/>
</dbReference>
<feature type="repeat" description="TPR" evidence="5">
    <location>
        <begin position="146"/>
        <end position="179"/>
    </location>
</feature>
<gene>
    <name evidence="10" type="primary">ccmI</name>
    <name evidence="10" type="ORF">NM961_20510</name>
</gene>
<keyword evidence="3" id="KW-0201">Cytochrome c-type biogenesis</keyword>
<dbReference type="PANTHER" id="PTHR47870:SF4">
    <property type="entry name" value="CYTOCHROME C-TYPE BIOGENESIS PROTEIN CYCH"/>
    <property type="match status" value="1"/>
</dbReference>
<evidence type="ECO:0000259" key="8">
    <source>
        <dbReference type="Pfam" id="PF23892"/>
    </source>
</evidence>
<dbReference type="PROSITE" id="PS50005">
    <property type="entry name" value="TPR"/>
    <property type="match status" value="1"/>
</dbReference>
<dbReference type="SUPFAM" id="SSF48452">
    <property type="entry name" value="TPR-like"/>
    <property type="match status" value="1"/>
</dbReference>
<evidence type="ECO:0000256" key="6">
    <source>
        <dbReference type="SAM" id="MobiDB-lite"/>
    </source>
</evidence>
<evidence type="ECO:0000256" key="4">
    <source>
        <dbReference type="ARBA" id="ARBA00022803"/>
    </source>
</evidence>
<organism evidence="10 11">
    <name type="scientific">Tahibacter harae</name>
    <dbReference type="NCBI Taxonomy" id="2963937"/>
    <lineage>
        <taxon>Bacteria</taxon>
        <taxon>Pseudomonadati</taxon>
        <taxon>Pseudomonadota</taxon>
        <taxon>Gammaproteobacteria</taxon>
        <taxon>Lysobacterales</taxon>
        <taxon>Rhodanobacteraceae</taxon>
        <taxon>Tahibacter</taxon>
    </lineage>
</organism>
<dbReference type="EMBL" id="JANFQO010000025">
    <property type="protein sequence ID" value="MCQ4167105.1"/>
    <property type="molecule type" value="Genomic_DNA"/>
</dbReference>
<comment type="caution">
    <text evidence="10">The sequence shown here is derived from an EMBL/GenBank/DDBJ whole genome shotgun (WGS) entry which is preliminary data.</text>
</comment>
<dbReference type="RefSeq" id="WP_255916293.1">
    <property type="nucleotide sequence ID" value="NZ_JANFQO010000025.1"/>
</dbReference>
<keyword evidence="2" id="KW-0677">Repeat</keyword>
<keyword evidence="4 5" id="KW-0802">TPR repeat</keyword>
<evidence type="ECO:0000313" key="11">
    <source>
        <dbReference type="Proteomes" id="UP001165498"/>
    </source>
</evidence>
<evidence type="ECO:0000256" key="7">
    <source>
        <dbReference type="SAM" id="Phobius"/>
    </source>
</evidence>
<name>A0ABT1QXW5_9GAMM</name>
<dbReference type="Gene3D" id="1.25.40.10">
    <property type="entry name" value="Tetratricopeptide repeat domain"/>
    <property type="match status" value="1"/>
</dbReference>
<protein>
    <submittedName>
        <fullName evidence="10">C-type cytochrome biogenesis protein CcmI</fullName>
    </submittedName>
</protein>
<proteinExistence type="predicted"/>
<keyword evidence="11" id="KW-1185">Reference proteome</keyword>
<feature type="region of interest" description="Disordered" evidence="6">
    <location>
        <begin position="273"/>
        <end position="313"/>
    </location>
</feature>
<dbReference type="InterPro" id="IPR056412">
    <property type="entry name" value="Ig_CycH"/>
</dbReference>
<evidence type="ECO:0000256" key="3">
    <source>
        <dbReference type="ARBA" id="ARBA00022748"/>
    </source>
</evidence>
<evidence type="ECO:0000256" key="1">
    <source>
        <dbReference type="ARBA" id="ARBA00004196"/>
    </source>
</evidence>
<dbReference type="InterPro" id="IPR019734">
    <property type="entry name" value="TPR_rpt"/>
</dbReference>
<dbReference type="Pfam" id="PF23914">
    <property type="entry name" value="TPR_CcmH_CycH"/>
    <property type="match status" value="1"/>
</dbReference>
<accession>A0ABT1QXW5</accession>
<dbReference type="PANTHER" id="PTHR47870">
    <property type="entry name" value="CYTOCHROME C-TYPE BIOGENESIS PROTEIN CCMH"/>
    <property type="match status" value="1"/>
</dbReference>
<keyword evidence="7" id="KW-0812">Transmembrane</keyword>
<dbReference type="NCBIfam" id="TIGR03142">
    <property type="entry name" value="cytochro_ccmI"/>
    <property type="match status" value="1"/>
</dbReference>
<evidence type="ECO:0000256" key="5">
    <source>
        <dbReference type="PROSITE-ProRule" id="PRU00339"/>
    </source>
</evidence>
<evidence type="ECO:0000313" key="10">
    <source>
        <dbReference type="EMBL" id="MCQ4167105.1"/>
    </source>
</evidence>
<feature type="domain" description="Cytochrome c-type biogenesis protein H Ig-like" evidence="8">
    <location>
        <begin position="322"/>
        <end position="429"/>
    </location>
</feature>
<evidence type="ECO:0000256" key="2">
    <source>
        <dbReference type="ARBA" id="ARBA00022737"/>
    </source>
</evidence>
<dbReference type="Pfam" id="PF23892">
    <property type="entry name" value="Ig_CycH"/>
    <property type="match status" value="1"/>
</dbReference>
<keyword evidence="7" id="KW-1133">Transmembrane helix</keyword>
<dbReference type="SMART" id="SM00028">
    <property type="entry name" value="TPR"/>
    <property type="match status" value="2"/>
</dbReference>